<evidence type="ECO:0000313" key="1">
    <source>
        <dbReference type="EMBL" id="ERT63897.1"/>
    </source>
</evidence>
<evidence type="ECO:0000313" key="2">
    <source>
        <dbReference type="Proteomes" id="UP000017174"/>
    </source>
</evidence>
<name>U7UWR7_9MICC</name>
<accession>U7UWR7</accession>
<dbReference type="AlphaFoldDB" id="U7UWR7"/>
<gene>
    <name evidence="1" type="ORF">HMPREF0742_02573</name>
</gene>
<dbReference type="HOGENOM" id="CLU_3257315_0_0_11"/>
<dbReference type="Proteomes" id="UP000017174">
    <property type="component" value="Unassembled WGS sequence"/>
</dbReference>
<proteinExistence type="predicted"/>
<comment type="caution">
    <text evidence="1">The sequence shown here is derived from an EMBL/GenBank/DDBJ whole genome shotgun (WGS) entry which is preliminary data.</text>
</comment>
<dbReference type="EMBL" id="AXZG01000070">
    <property type="protein sequence ID" value="ERT63897.1"/>
    <property type="molecule type" value="Genomic_DNA"/>
</dbReference>
<organism evidence="1 2">
    <name type="scientific">Rothia aeria F0184</name>
    <dbReference type="NCBI Taxonomy" id="888019"/>
    <lineage>
        <taxon>Bacteria</taxon>
        <taxon>Bacillati</taxon>
        <taxon>Actinomycetota</taxon>
        <taxon>Actinomycetes</taxon>
        <taxon>Micrococcales</taxon>
        <taxon>Micrococcaceae</taxon>
        <taxon>Rothia</taxon>
    </lineage>
</organism>
<reference evidence="1 2" key="1">
    <citation type="submission" date="2013-08" db="EMBL/GenBank/DDBJ databases">
        <authorList>
            <person name="Weinstock G."/>
            <person name="Sodergren E."/>
            <person name="Wylie T."/>
            <person name="Fulton L."/>
            <person name="Fulton R."/>
            <person name="Fronick C."/>
            <person name="O'Laughlin M."/>
            <person name="Godfrey J."/>
            <person name="Miner T."/>
            <person name="Herter B."/>
            <person name="Appelbaum E."/>
            <person name="Cordes M."/>
            <person name="Lek S."/>
            <person name="Wollam A."/>
            <person name="Pepin K.H."/>
            <person name="Palsikar V.B."/>
            <person name="Mitreva M."/>
            <person name="Wilson R.K."/>
        </authorList>
    </citation>
    <scope>NUCLEOTIDE SEQUENCE [LARGE SCALE GENOMIC DNA]</scope>
    <source>
        <strain evidence="1 2">F0184</strain>
    </source>
</reference>
<protein>
    <submittedName>
        <fullName evidence="1">Uncharacterized protein</fullName>
    </submittedName>
</protein>
<sequence length="42" mass="4200">MLIAVAFAVSDGLSGNSRSLVVGCCTPIVRPFSCGCAGSSCY</sequence>